<dbReference type="InterPro" id="IPR007037">
    <property type="entry name" value="SIP_rossman_dom"/>
</dbReference>
<dbReference type="SUPFAM" id="SSF63380">
    <property type="entry name" value="Riboflavin synthase domain-like"/>
    <property type="match status" value="1"/>
</dbReference>
<reference evidence="4" key="1">
    <citation type="submission" date="2021-10" db="EMBL/GenBank/DDBJ databases">
        <title>Tamlana sargassums sp. nov., and Tamlana laminarinivorans sp. nov., two new bacteria isolated from the brown alga.</title>
        <authorList>
            <person name="Li J."/>
        </authorList>
    </citation>
    <scope>NUCLEOTIDE SEQUENCE</scope>
    <source>
        <strain evidence="4">PT2-4</strain>
    </source>
</reference>
<dbReference type="RefSeq" id="WP_226544504.1">
    <property type="nucleotide sequence ID" value="NZ_JAJAPW010000007.1"/>
</dbReference>
<protein>
    <submittedName>
        <fullName evidence="4">Siderophore-interacting protein</fullName>
    </submittedName>
</protein>
<dbReference type="EMBL" id="JAJAPW010000007">
    <property type="protein sequence ID" value="MCB4800021.1"/>
    <property type="molecule type" value="Genomic_DNA"/>
</dbReference>
<dbReference type="Proteomes" id="UP001139199">
    <property type="component" value="Unassembled WGS sequence"/>
</dbReference>
<comment type="similarity">
    <text evidence="1">Belongs to the SIP oxidoreductase family.</text>
</comment>
<gene>
    <name evidence="4" type="ORF">LG649_14295</name>
</gene>
<dbReference type="InterPro" id="IPR039374">
    <property type="entry name" value="SIP_fam"/>
</dbReference>
<dbReference type="PANTHER" id="PTHR30157:SF0">
    <property type="entry name" value="NADPH-DEPENDENT FERRIC-CHELATE REDUCTASE"/>
    <property type="match status" value="1"/>
</dbReference>
<keyword evidence="5" id="KW-1185">Reference proteome</keyword>
<dbReference type="InterPro" id="IPR013113">
    <property type="entry name" value="SIP_FAD-bd"/>
</dbReference>
<sequence length="266" mass="29957">MSKIVQDVFTVVSKNFVTPNYIRVVLTGNVSLFKGATLGDNNKIFIPPKGMKKVHMRSYIEETNEWILPELAVRPFMRTYTNRAINFETNELVLEFANHGEEGPASAWANAAQIGDELGVAMKISGKQLFPEVSNYLLVGDATAIPALSVILENLPSTAKGNCIIEVKTEEDKQSLKTKADINFKWIYNENPGDGNALFEAVKAVELPETSKFGFVACEFATVKQIRTYLRKEKQWEQNELFAYSYWKKGMAENESAKDRQKEKAN</sequence>
<feature type="domain" description="SIP-like Rossmann fold" evidence="2">
    <location>
        <begin position="134"/>
        <end position="250"/>
    </location>
</feature>
<feature type="domain" description="Siderophore-interacting FAD-binding" evidence="3">
    <location>
        <begin position="11"/>
        <end position="120"/>
    </location>
</feature>
<dbReference type="CDD" id="cd06193">
    <property type="entry name" value="siderophore_interacting"/>
    <property type="match status" value="1"/>
</dbReference>
<dbReference type="Gene3D" id="2.40.30.10">
    <property type="entry name" value="Translation factors"/>
    <property type="match status" value="1"/>
</dbReference>
<evidence type="ECO:0000313" key="4">
    <source>
        <dbReference type="EMBL" id="MCB4800021.1"/>
    </source>
</evidence>
<dbReference type="PANTHER" id="PTHR30157">
    <property type="entry name" value="FERRIC REDUCTASE, NADPH-DEPENDENT"/>
    <property type="match status" value="1"/>
</dbReference>
<dbReference type="Gene3D" id="3.40.50.80">
    <property type="entry name" value="Nucleotide-binding domain of ferredoxin-NADP reductase (FNR) module"/>
    <property type="match status" value="1"/>
</dbReference>
<proteinExistence type="inferred from homology"/>
<dbReference type="Pfam" id="PF08021">
    <property type="entry name" value="FAD_binding_9"/>
    <property type="match status" value="1"/>
</dbReference>
<dbReference type="InterPro" id="IPR017938">
    <property type="entry name" value="Riboflavin_synthase-like_b-brl"/>
</dbReference>
<organism evidence="4 5">
    <name type="scientific">Neotamlana laminarinivorans</name>
    <dbReference type="NCBI Taxonomy" id="2883124"/>
    <lineage>
        <taxon>Bacteria</taxon>
        <taxon>Pseudomonadati</taxon>
        <taxon>Bacteroidota</taxon>
        <taxon>Flavobacteriia</taxon>
        <taxon>Flavobacteriales</taxon>
        <taxon>Flavobacteriaceae</taxon>
        <taxon>Neotamlana</taxon>
    </lineage>
</organism>
<evidence type="ECO:0000259" key="2">
    <source>
        <dbReference type="Pfam" id="PF04954"/>
    </source>
</evidence>
<dbReference type="InterPro" id="IPR039261">
    <property type="entry name" value="FNR_nucleotide-bd"/>
</dbReference>
<evidence type="ECO:0000259" key="3">
    <source>
        <dbReference type="Pfam" id="PF08021"/>
    </source>
</evidence>
<comment type="caution">
    <text evidence="4">The sequence shown here is derived from an EMBL/GenBank/DDBJ whole genome shotgun (WGS) entry which is preliminary data.</text>
</comment>
<name>A0A9X1L618_9FLAO</name>
<dbReference type="Pfam" id="PF04954">
    <property type="entry name" value="SIP"/>
    <property type="match status" value="1"/>
</dbReference>
<accession>A0A9X1L618</accession>
<dbReference type="AlphaFoldDB" id="A0A9X1L618"/>
<evidence type="ECO:0000313" key="5">
    <source>
        <dbReference type="Proteomes" id="UP001139199"/>
    </source>
</evidence>
<evidence type="ECO:0000256" key="1">
    <source>
        <dbReference type="ARBA" id="ARBA00035644"/>
    </source>
</evidence>